<organism evidence="1 2">
    <name type="scientific">Paramuricea clavata</name>
    <name type="common">Red gorgonian</name>
    <name type="synonym">Violescent sea-whip</name>
    <dbReference type="NCBI Taxonomy" id="317549"/>
    <lineage>
        <taxon>Eukaryota</taxon>
        <taxon>Metazoa</taxon>
        <taxon>Cnidaria</taxon>
        <taxon>Anthozoa</taxon>
        <taxon>Octocorallia</taxon>
        <taxon>Malacalcyonacea</taxon>
        <taxon>Plexauridae</taxon>
        <taxon>Paramuricea</taxon>
    </lineage>
</organism>
<keyword evidence="2" id="KW-1185">Reference proteome</keyword>
<dbReference type="InterPro" id="IPR038765">
    <property type="entry name" value="Papain-like_cys_pep_sf"/>
</dbReference>
<dbReference type="OrthoDB" id="5954069at2759"/>
<dbReference type="Proteomes" id="UP001152795">
    <property type="component" value="Unassembled WGS sequence"/>
</dbReference>
<name>A0A7D9END7_PARCT</name>
<dbReference type="Gene3D" id="3.40.395.10">
    <property type="entry name" value="Adenoviral Proteinase, Chain A"/>
    <property type="match status" value="1"/>
</dbReference>
<dbReference type="SUPFAM" id="SSF54001">
    <property type="entry name" value="Cysteine proteinases"/>
    <property type="match status" value="1"/>
</dbReference>
<dbReference type="AlphaFoldDB" id="A0A7D9END7"/>
<comment type="caution">
    <text evidence="1">The sequence shown here is derived from an EMBL/GenBank/DDBJ whole genome shotgun (WGS) entry which is preliminary data.</text>
</comment>
<proteinExistence type="predicted"/>
<sequence>MYEFLLMNNFIESSIQKGFTPGMSGEKLPDLCTGSTTIKVDKNPVTHEDLDKYDQGIKDGTGICDDTVDPPKISVSDCSIYQACIDGLQANTMLNDNIVNYLIGETLCNFPVVSTYWYTVLCGEQEGNIKKTREQRNKQAEQFVSPDMLEKDYIFIPINRRSGVNVN</sequence>
<evidence type="ECO:0000313" key="2">
    <source>
        <dbReference type="Proteomes" id="UP001152795"/>
    </source>
</evidence>
<evidence type="ECO:0000313" key="1">
    <source>
        <dbReference type="EMBL" id="CAB4014471.1"/>
    </source>
</evidence>
<reference evidence="1" key="1">
    <citation type="submission" date="2020-04" db="EMBL/GenBank/DDBJ databases">
        <authorList>
            <person name="Alioto T."/>
            <person name="Alioto T."/>
            <person name="Gomez Garrido J."/>
        </authorList>
    </citation>
    <scope>NUCLEOTIDE SEQUENCE</scope>
    <source>
        <strain evidence="1">A484AB</strain>
    </source>
</reference>
<dbReference type="EMBL" id="CACRXK020008316">
    <property type="protein sequence ID" value="CAB4014471.1"/>
    <property type="molecule type" value="Genomic_DNA"/>
</dbReference>
<accession>A0A7D9END7</accession>
<gene>
    <name evidence="1" type="ORF">PACLA_8A076803</name>
</gene>
<protein>
    <submittedName>
        <fullName evidence="1">Uncharacterized protein</fullName>
    </submittedName>
</protein>